<dbReference type="EMBL" id="BPLR01021115">
    <property type="protein sequence ID" value="GIX86135.1"/>
    <property type="molecule type" value="Genomic_DNA"/>
</dbReference>
<name>A0AAV4NQT0_CAEEX</name>
<sequence length="82" mass="9498">MATSPQSPFTQRRQKINTEAVYNNRSEYGKEFDPSYLVDLRIPRSEPFFPPKRSFPFTVGERNSLEGDGIGMFVIVFSEEIF</sequence>
<dbReference type="AlphaFoldDB" id="A0AAV4NQT0"/>
<protein>
    <submittedName>
        <fullName evidence="1">Uncharacterized protein</fullName>
    </submittedName>
</protein>
<proteinExistence type="predicted"/>
<reference evidence="1 2" key="1">
    <citation type="submission" date="2021-06" db="EMBL/GenBank/DDBJ databases">
        <title>Caerostris extrusa draft genome.</title>
        <authorList>
            <person name="Kono N."/>
            <person name="Arakawa K."/>
        </authorList>
    </citation>
    <scope>NUCLEOTIDE SEQUENCE [LARGE SCALE GENOMIC DNA]</scope>
</reference>
<evidence type="ECO:0000313" key="1">
    <source>
        <dbReference type="EMBL" id="GIX86135.1"/>
    </source>
</evidence>
<organism evidence="1 2">
    <name type="scientific">Caerostris extrusa</name>
    <name type="common">Bark spider</name>
    <name type="synonym">Caerostris bankana</name>
    <dbReference type="NCBI Taxonomy" id="172846"/>
    <lineage>
        <taxon>Eukaryota</taxon>
        <taxon>Metazoa</taxon>
        <taxon>Ecdysozoa</taxon>
        <taxon>Arthropoda</taxon>
        <taxon>Chelicerata</taxon>
        <taxon>Arachnida</taxon>
        <taxon>Araneae</taxon>
        <taxon>Araneomorphae</taxon>
        <taxon>Entelegynae</taxon>
        <taxon>Araneoidea</taxon>
        <taxon>Araneidae</taxon>
        <taxon>Caerostris</taxon>
    </lineage>
</organism>
<dbReference type="Proteomes" id="UP001054945">
    <property type="component" value="Unassembled WGS sequence"/>
</dbReference>
<keyword evidence="2" id="KW-1185">Reference proteome</keyword>
<accession>A0AAV4NQT0</accession>
<gene>
    <name evidence="1" type="ORF">CEXT_188831</name>
</gene>
<evidence type="ECO:0000313" key="2">
    <source>
        <dbReference type="Proteomes" id="UP001054945"/>
    </source>
</evidence>
<comment type="caution">
    <text evidence="1">The sequence shown here is derived from an EMBL/GenBank/DDBJ whole genome shotgun (WGS) entry which is preliminary data.</text>
</comment>